<gene>
    <name evidence="2" type="ORF">GCM10009092_03490</name>
</gene>
<dbReference type="NCBIfam" id="TIGR00277">
    <property type="entry name" value="HDIG"/>
    <property type="match status" value="1"/>
</dbReference>
<evidence type="ECO:0000259" key="1">
    <source>
        <dbReference type="PROSITE" id="PS51832"/>
    </source>
</evidence>
<dbReference type="InterPro" id="IPR003607">
    <property type="entry name" value="HD/PDEase_dom"/>
</dbReference>
<dbReference type="Proteomes" id="UP001501757">
    <property type="component" value="Unassembled WGS sequence"/>
</dbReference>
<dbReference type="PANTHER" id="PTHR43155">
    <property type="entry name" value="CYCLIC DI-GMP PHOSPHODIESTERASE PA4108-RELATED"/>
    <property type="match status" value="1"/>
</dbReference>
<dbReference type="Pfam" id="PF11871">
    <property type="entry name" value="DUF3391"/>
    <property type="match status" value="1"/>
</dbReference>
<dbReference type="PROSITE" id="PS51832">
    <property type="entry name" value="HD_GYP"/>
    <property type="match status" value="1"/>
</dbReference>
<dbReference type="CDD" id="cd00077">
    <property type="entry name" value="HDc"/>
    <property type="match status" value="1"/>
</dbReference>
<dbReference type="PANTHER" id="PTHR43155:SF2">
    <property type="entry name" value="CYCLIC DI-GMP PHOSPHODIESTERASE PA4108"/>
    <property type="match status" value="1"/>
</dbReference>
<evidence type="ECO:0000313" key="3">
    <source>
        <dbReference type="Proteomes" id="UP001501757"/>
    </source>
</evidence>
<dbReference type="Pfam" id="PF13487">
    <property type="entry name" value="HD_5"/>
    <property type="match status" value="1"/>
</dbReference>
<proteinExistence type="predicted"/>
<dbReference type="EMBL" id="BAAAEI010000002">
    <property type="protein sequence ID" value="GAA0342228.1"/>
    <property type="molecule type" value="Genomic_DNA"/>
</dbReference>
<dbReference type="SMART" id="SM00471">
    <property type="entry name" value="HDc"/>
    <property type="match status" value="1"/>
</dbReference>
<reference evidence="3" key="1">
    <citation type="journal article" date="2019" name="Int. J. Syst. Evol. Microbiol.">
        <title>The Global Catalogue of Microorganisms (GCM) 10K type strain sequencing project: providing services to taxonomists for standard genome sequencing and annotation.</title>
        <authorList>
            <consortium name="The Broad Institute Genomics Platform"/>
            <consortium name="The Broad Institute Genome Sequencing Center for Infectious Disease"/>
            <person name="Wu L."/>
            <person name="Ma J."/>
        </authorList>
    </citation>
    <scope>NUCLEOTIDE SEQUENCE [LARGE SCALE GENOMIC DNA]</scope>
    <source>
        <strain evidence="3">JCM 13378</strain>
    </source>
</reference>
<comment type="caution">
    <text evidence="2">The sequence shown here is derived from an EMBL/GenBank/DDBJ whole genome shotgun (WGS) entry which is preliminary data.</text>
</comment>
<evidence type="ECO:0000313" key="2">
    <source>
        <dbReference type="EMBL" id="GAA0342228.1"/>
    </source>
</evidence>
<dbReference type="InterPro" id="IPR006675">
    <property type="entry name" value="HDIG_dom"/>
</dbReference>
<accession>A0ABP3GCG9</accession>
<dbReference type="SUPFAM" id="SSF109604">
    <property type="entry name" value="HD-domain/PDEase-like"/>
    <property type="match status" value="1"/>
</dbReference>
<dbReference type="RefSeq" id="WP_343841018.1">
    <property type="nucleotide sequence ID" value="NZ_BAAAEI010000002.1"/>
</dbReference>
<sequence length="416" mass="47080">MAKLKIHPDSLRLGMYVKLPSGWMKHPFLFNSFKLSSHEQIRVIRALKLPYILIDADKSDVQPQEEVQLAPEPVLDEDTQQLREQMEQDKHQRIEQLKQFRRSLQKTEKNFQRSLVQVRNLMTKVGSRPLQAVEEAQQLISDMADIILGEENVALHLMNPDKQGDNLYYHSLNVAVLAMMLARQGQLSREQGQKLGLAALFHDVGKLKIPSQVLRKTDALSKPEENLLKMHCQYGVDLLNHSDAFPGDILPVILQHHEHIDGSGYPRGLSGKAIDPLAQILMLVNEYDNLCHPRDPSKAKIPYQALSFLFKNMKAKLPDKETKMLVKLLGVYPPGTVVMLSDNRVGMVISVNTSDLLNPSLLMYDASVPSTEAPMISLKEHDLSILKVIKPSQLPPPIFEYLNPRARISYFVDKAG</sequence>
<dbReference type="InterPro" id="IPR037522">
    <property type="entry name" value="HD_GYP_dom"/>
</dbReference>
<name>A0ABP3GCG9_9ALTE</name>
<dbReference type="Gene3D" id="1.10.3210.10">
    <property type="entry name" value="Hypothetical protein af1432"/>
    <property type="match status" value="1"/>
</dbReference>
<dbReference type="InterPro" id="IPR021812">
    <property type="entry name" value="DUF3391"/>
</dbReference>
<feature type="domain" description="HD-GYP" evidence="1">
    <location>
        <begin position="145"/>
        <end position="341"/>
    </location>
</feature>
<organism evidence="2 3">
    <name type="scientific">Bowmanella denitrificans</name>
    <dbReference type="NCBI Taxonomy" id="366582"/>
    <lineage>
        <taxon>Bacteria</taxon>
        <taxon>Pseudomonadati</taxon>
        <taxon>Pseudomonadota</taxon>
        <taxon>Gammaproteobacteria</taxon>
        <taxon>Alteromonadales</taxon>
        <taxon>Alteromonadaceae</taxon>
        <taxon>Bowmanella</taxon>
    </lineage>
</organism>
<protein>
    <submittedName>
        <fullName evidence="2">DUF3391 domain-containing protein</fullName>
    </submittedName>
</protein>
<keyword evidence="3" id="KW-1185">Reference proteome</keyword>